<feature type="compositionally biased region" description="Low complexity" evidence="1">
    <location>
        <begin position="87"/>
        <end position="105"/>
    </location>
</feature>
<name>A0ABD0QFH1_CIRMR</name>
<protein>
    <submittedName>
        <fullName evidence="2">Uncharacterized protein</fullName>
    </submittedName>
</protein>
<evidence type="ECO:0000256" key="1">
    <source>
        <dbReference type="SAM" id="MobiDB-lite"/>
    </source>
</evidence>
<sequence length="135" mass="14641">KKNCLTVEQDKLDVRGSLSSQLPSQIQAFRPTEEPSKHTSVIQATSLAVSAKPLALVTQCRRDRDAPSPKNLPVSHSSSPKPPSLTPSPKLLSQSSSPSLPSSKSTHLQSGRLKTCKNYLDETLLTINNISKLKQ</sequence>
<feature type="non-terminal residue" evidence="2">
    <location>
        <position position="1"/>
    </location>
</feature>
<evidence type="ECO:0000313" key="2">
    <source>
        <dbReference type="EMBL" id="KAL0184988.1"/>
    </source>
</evidence>
<organism evidence="2 3">
    <name type="scientific">Cirrhinus mrigala</name>
    <name type="common">Mrigala</name>
    <dbReference type="NCBI Taxonomy" id="683832"/>
    <lineage>
        <taxon>Eukaryota</taxon>
        <taxon>Metazoa</taxon>
        <taxon>Chordata</taxon>
        <taxon>Craniata</taxon>
        <taxon>Vertebrata</taxon>
        <taxon>Euteleostomi</taxon>
        <taxon>Actinopterygii</taxon>
        <taxon>Neopterygii</taxon>
        <taxon>Teleostei</taxon>
        <taxon>Ostariophysi</taxon>
        <taxon>Cypriniformes</taxon>
        <taxon>Cyprinidae</taxon>
        <taxon>Labeoninae</taxon>
        <taxon>Labeonini</taxon>
        <taxon>Cirrhinus</taxon>
    </lineage>
</organism>
<feature type="region of interest" description="Disordered" evidence="1">
    <location>
        <begin position="62"/>
        <end position="112"/>
    </location>
</feature>
<feature type="non-terminal residue" evidence="2">
    <location>
        <position position="135"/>
    </location>
</feature>
<proteinExistence type="predicted"/>
<keyword evidence="3" id="KW-1185">Reference proteome</keyword>
<dbReference type="EMBL" id="JAMKFB020000009">
    <property type="protein sequence ID" value="KAL0184988.1"/>
    <property type="molecule type" value="Genomic_DNA"/>
</dbReference>
<dbReference type="AlphaFoldDB" id="A0ABD0QFH1"/>
<dbReference type="Proteomes" id="UP001529510">
    <property type="component" value="Unassembled WGS sequence"/>
</dbReference>
<accession>A0ABD0QFH1</accession>
<reference evidence="2 3" key="1">
    <citation type="submission" date="2024-05" db="EMBL/GenBank/DDBJ databases">
        <title>Genome sequencing and assembly of Indian major carp, Cirrhinus mrigala (Hamilton, 1822).</title>
        <authorList>
            <person name="Mohindra V."/>
            <person name="Chowdhury L.M."/>
            <person name="Lal K."/>
            <person name="Jena J.K."/>
        </authorList>
    </citation>
    <scope>NUCLEOTIDE SEQUENCE [LARGE SCALE GENOMIC DNA]</scope>
    <source>
        <strain evidence="2">CM1030</strain>
        <tissue evidence="2">Blood</tissue>
    </source>
</reference>
<gene>
    <name evidence="2" type="ORF">M9458_020684</name>
</gene>
<comment type="caution">
    <text evidence="2">The sequence shown here is derived from an EMBL/GenBank/DDBJ whole genome shotgun (WGS) entry which is preliminary data.</text>
</comment>
<evidence type="ECO:0000313" key="3">
    <source>
        <dbReference type="Proteomes" id="UP001529510"/>
    </source>
</evidence>